<proteinExistence type="predicted"/>
<evidence type="ECO:0000256" key="1">
    <source>
        <dbReference type="SAM" id="MobiDB-lite"/>
    </source>
</evidence>
<reference evidence="2 3" key="1">
    <citation type="submission" date="2019-05" db="EMBL/GenBank/DDBJ databases">
        <title>Another draft genome of Portunus trituberculatus and its Hox gene families provides insights of decapod evolution.</title>
        <authorList>
            <person name="Jeong J.-H."/>
            <person name="Song I."/>
            <person name="Kim S."/>
            <person name="Choi T."/>
            <person name="Kim D."/>
            <person name="Ryu S."/>
            <person name="Kim W."/>
        </authorList>
    </citation>
    <scope>NUCLEOTIDE SEQUENCE [LARGE SCALE GENOMIC DNA]</scope>
    <source>
        <tissue evidence="2">Muscle</tissue>
    </source>
</reference>
<dbReference type="AlphaFoldDB" id="A0A5B7CFT2"/>
<evidence type="ECO:0000313" key="2">
    <source>
        <dbReference type="EMBL" id="MPC07601.1"/>
    </source>
</evidence>
<feature type="region of interest" description="Disordered" evidence="1">
    <location>
        <begin position="1"/>
        <end position="32"/>
    </location>
</feature>
<protein>
    <submittedName>
        <fullName evidence="2">Uncharacterized protein</fullName>
    </submittedName>
</protein>
<accession>A0A5B7CFT2</accession>
<name>A0A5B7CFT2_PORTR</name>
<gene>
    <name evidence="2" type="ORF">E2C01_000165</name>
</gene>
<dbReference type="Proteomes" id="UP000324222">
    <property type="component" value="Unassembled WGS sequence"/>
</dbReference>
<comment type="caution">
    <text evidence="2">The sequence shown here is derived from an EMBL/GenBank/DDBJ whole genome shotgun (WGS) entry which is preliminary data.</text>
</comment>
<evidence type="ECO:0000313" key="3">
    <source>
        <dbReference type="Proteomes" id="UP000324222"/>
    </source>
</evidence>
<dbReference type="EMBL" id="VSRR010000004">
    <property type="protein sequence ID" value="MPC07601.1"/>
    <property type="molecule type" value="Genomic_DNA"/>
</dbReference>
<keyword evidence="3" id="KW-1185">Reference proteome</keyword>
<organism evidence="2 3">
    <name type="scientific">Portunus trituberculatus</name>
    <name type="common">Swimming crab</name>
    <name type="synonym">Neptunus trituberculatus</name>
    <dbReference type="NCBI Taxonomy" id="210409"/>
    <lineage>
        <taxon>Eukaryota</taxon>
        <taxon>Metazoa</taxon>
        <taxon>Ecdysozoa</taxon>
        <taxon>Arthropoda</taxon>
        <taxon>Crustacea</taxon>
        <taxon>Multicrustacea</taxon>
        <taxon>Malacostraca</taxon>
        <taxon>Eumalacostraca</taxon>
        <taxon>Eucarida</taxon>
        <taxon>Decapoda</taxon>
        <taxon>Pleocyemata</taxon>
        <taxon>Brachyura</taxon>
        <taxon>Eubrachyura</taxon>
        <taxon>Portunoidea</taxon>
        <taxon>Portunidae</taxon>
        <taxon>Portuninae</taxon>
        <taxon>Portunus</taxon>
    </lineage>
</organism>
<sequence>MARCCSRPARRLRRTSSDSGSEGVAPPSARQKKLYAKQQEGLWRFDNSRLVYGSGVGVAQCVVYVDTALY</sequence>